<dbReference type="OrthoDB" id="269774at2"/>
<dbReference type="SMART" id="SM00702">
    <property type="entry name" value="P4Hc"/>
    <property type="match status" value="1"/>
</dbReference>
<evidence type="ECO:0000256" key="3">
    <source>
        <dbReference type="ARBA" id="ARBA00022824"/>
    </source>
</evidence>
<keyword evidence="4" id="KW-0847">Vitamin C</keyword>
<evidence type="ECO:0000256" key="5">
    <source>
        <dbReference type="ARBA" id="ARBA00022964"/>
    </source>
</evidence>
<feature type="domain" description="Fe2OG dioxygenase" evidence="9">
    <location>
        <begin position="218"/>
        <end position="317"/>
    </location>
</feature>
<dbReference type="SUPFAM" id="SSF81901">
    <property type="entry name" value="HCP-like"/>
    <property type="match status" value="1"/>
</dbReference>
<dbReference type="PANTHER" id="PTHR10869:SF246">
    <property type="entry name" value="TRANSMEMBRANE PROLYL 4-HYDROXYLASE"/>
    <property type="match status" value="1"/>
</dbReference>
<dbReference type="InterPro" id="IPR005123">
    <property type="entry name" value="Oxoglu/Fe-dep_dioxygenase_dom"/>
</dbReference>
<comment type="caution">
    <text evidence="10">The sequence shown here is derived from an EMBL/GenBank/DDBJ whole genome shotgun (WGS) entry which is preliminary data.</text>
</comment>
<proteinExistence type="predicted"/>
<keyword evidence="3" id="KW-0256">Endoplasmic reticulum</keyword>
<accession>A0A0E9MNW8</accession>
<reference evidence="10 11" key="1">
    <citation type="submission" date="2015-04" db="EMBL/GenBank/DDBJ databases">
        <title>Whole genome shotgun sequence of Sphingomonas changbaiensis NBRC 104936.</title>
        <authorList>
            <person name="Katano-Makiyama Y."/>
            <person name="Hosoyama A."/>
            <person name="Hashimoto M."/>
            <person name="Noguchi M."/>
            <person name="Tsuchikane K."/>
            <person name="Ohji S."/>
            <person name="Yamazoe A."/>
            <person name="Ichikawa N."/>
            <person name="Kimura A."/>
            <person name="Fujita N."/>
        </authorList>
    </citation>
    <scope>NUCLEOTIDE SEQUENCE [LARGE SCALE GENOMIC DNA]</scope>
    <source>
        <strain evidence="10 11">NBRC 104936</strain>
    </source>
</reference>
<dbReference type="RefSeq" id="WP_084689396.1">
    <property type="nucleotide sequence ID" value="NZ_BBWU01000021.1"/>
</dbReference>
<dbReference type="InterPro" id="IPR045054">
    <property type="entry name" value="P4HA-like"/>
</dbReference>
<dbReference type="GO" id="GO:0031418">
    <property type="term" value="F:L-ascorbic acid binding"/>
    <property type="evidence" value="ECO:0007669"/>
    <property type="project" value="UniProtKB-KW"/>
</dbReference>
<keyword evidence="6" id="KW-0560">Oxidoreductase</keyword>
<keyword evidence="11" id="KW-1185">Reference proteome</keyword>
<keyword evidence="8" id="KW-0325">Glycoprotein</keyword>
<evidence type="ECO:0000256" key="1">
    <source>
        <dbReference type="ARBA" id="ARBA00001961"/>
    </source>
</evidence>
<evidence type="ECO:0000313" key="10">
    <source>
        <dbReference type="EMBL" id="GAO38825.1"/>
    </source>
</evidence>
<keyword evidence="7" id="KW-0408">Iron</keyword>
<dbReference type="InterPro" id="IPR011990">
    <property type="entry name" value="TPR-like_helical_dom_sf"/>
</dbReference>
<evidence type="ECO:0000256" key="7">
    <source>
        <dbReference type="ARBA" id="ARBA00023004"/>
    </source>
</evidence>
<dbReference type="PROSITE" id="PS51471">
    <property type="entry name" value="FE2OG_OXY"/>
    <property type="match status" value="1"/>
</dbReference>
<dbReference type="Proteomes" id="UP000033202">
    <property type="component" value="Unassembled WGS sequence"/>
</dbReference>
<dbReference type="GO" id="GO:0004656">
    <property type="term" value="F:procollagen-proline 4-dioxygenase activity"/>
    <property type="evidence" value="ECO:0007669"/>
    <property type="project" value="TreeGrafter"/>
</dbReference>
<evidence type="ECO:0000256" key="2">
    <source>
        <dbReference type="ARBA" id="ARBA00022723"/>
    </source>
</evidence>
<name>A0A0E9MNW8_9SPHN</name>
<evidence type="ECO:0000256" key="8">
    <source>
        <dbReference type="ARBA" id="ARBA00023180"/>
    </source>
</evidence>
<dbReference type="STRING" id="1219043.SCH01S_21_00120"/>
<dbReference type="SMART" id="SM00671">
    <property type="entry name" value="SEL1"/>
    <property type="match status" value="1"/>
</dbReference>
<sequence length="322" mass="35659">MAQVPLHPMLQQAVQLSVAGRNAEAVLIVTRLAAQNQPQALAMLAEMKWRGGMVPQDPPAARELYRRASALGHAQSAEITTNLMANGVAGPRDWQGALARLRTEARKGGGRKLALSLIDKMALTDDGDPARMPEAQTLSERPDVRRIERLFTAAECDYLRQIAEPQYMPSVVNDGMGRQVRDPIRTSDGATLHWLIEDPVVHALNRRLAAASGTSFEQGEATLILRYKGGQEYKPHFDFVRSEQNQRFKTVLVYLNHDYQGGETVFPEIGLSVKARKGDALIFTSALPDRSVDPLSKHAGMPITGGVKYLCTKWIREKRWVA</sequence>
<dbReference type="EMBL" id="BBWU01000021">
    <property type="protein sequence ID" value="GAO38825.1"/>
    <property type="molecule type" value="Genomic_DNA"/>
</dbReference>
<gene>
    <name evidence="10" type="ORF">SCH01S_21_00120</name>
</gene>
<organism evidence="10 11">
    <name type="scientific">Sphingomonas changbaiensis NBRC 104936</name>
    <dbReference type="NCBI Taxonomy" id="1219043"/>
    <lineage>
        <taxon>Bacteria</taxon>
        <taxon>Pseudomonadati</taxon>
        <taxon>Pseudomonadota</taxon>
        <taxon>Alphaproteobacteria</taxon>
        <taxon>Sphingomonadales</taxon>
        <taxon>Sphingomonadaceae</taxon>
        <taxon>Sphingomonas</taxon>
    </lineage>
</organism>
<dbReference type="PANTHER" id="PTHR10869">
    <property type="entry name" value="PROLYL 4-HYDROXYLASE ALPHA SUBUNIT"/>
    <property type="match status" value="1"/>
</dbReference>
<evidence type="ECO:0000256" key="6">
    <source>
        <dbReference type="ARBA" id="ARBA00023002"/>
    </source>
</evidence>
<evidence type="ECO:0000256" key="4">
    <source>
        <dbReference type="ARBA" id="ARBA00022896"/>
    </source>
</evidence>
<keyword evidence="2" id="KW-0479">Metal-binding</keyword>
<dbReference type="InterPro" id="IPR044862">
    <property type="entry name" value="Pro_4_hyd_alph_FE2OG_OXY"/>
</dbReference>
<dbReference type="Gene3D" id="2.60.120.620">
    <property type="entry name" value="q2cbj1_9rhob like domain"/>
    <property type="match status" value="1"/>
</dbReference>
<comment type="cofactor">
    <cofactor evidence="1">
        <name>L-ascorbate</name>
        <dbReference type="ChEBI" id="CHEBI:38290"/>
    </cofactor>
</comment>
<keyword evidence="5" id="KW-0223">Dioxygenase</keyword>
<dbReference type="InterPro" id="IPR006597">
    <property type="entry name" value="Sel1-like"/>
</dbReference>
<protein>
    <submittedName>
        <fullName evidence="10">Putative oxidoreductase</fullName>
    </submittedName>
</protein>
<dbReference type="InterPro" id="IPR006620">
    <property type="entry name" value="Pro_4_hyd_alph"/>
</dbReference>
<dbReference type="AlphaFoldDB" id="A0A0E9MNW8"/>
<evidence type="ECO:0000313" key="11">
    <source>
        <dbReference type="Proteomes" id="UP000033202"/>
    </source>
</evidence>
<dbReference type="Gene3D" id="1.25.40.10">
    <property type="entry name" value="Tetratricopeptide repeat domain"/>
    <property type="match status" value="1"/>
</dbReference>
<dbReference type="Pfam" id="PF13640">
    <property type="entry name" value="2OG-FeII_Oxy_3"/>
    <property type="match status" value="1"/>
</dbReference>
<dbReference type="GO" id="GO:0005506">
    <property type="term" value="F:iron ion binding"/>
    <property type="evidence" value="ECO:0007669"/>
    <property type="project" value="InterPro"/>
</dbReference>
<evidence type="ECO:0000259" key="9">
    <source>
        <dbReference type="PROSITE" id="PS51471"/>
    </source>
</evidence>